<evidence type="ECO:0000313" key="2">
    <source>
        <dbReference type="EMBL" id="ABT14748.1"/>
    </source>
</evidence>
<organism evidence="2 3">
    <name type="scientific">Paramecium bursaria Chlorella virus NY2A</name>
    <name type="common">PBCV-NY2A</name>
    <dbReference type="NCBI Taxonomy" id="46021"/>
    <lineage>
        <taxon>Viruses</taxon>
        <taxon>Varidnaviria</taxon>
        <taxon>Bamfordvirae</taxon>
        <taxon>Nucleocytoviricota</taxon>
        <taxon>Megaviricetes</taxon>
        <taxon>Algavirales</taxon>
        <taxon>Phycodnaviridae</taxon>
        <taxon>Chlorovirus</taxon>
        <taxon>Chlorovirus americanus</taxon>
    </lineage>
</organism>
<keyword evidence="3" id="KW-1185">Reference proteome</keyword>
<name>A7IWM4_PBCVN</name>
<dbReference type="GeneID" id="5659211"/>
<evidence type="ECO:0000256" key="1">
    <source>
        <dbReference type="SAM" id="Phobius"/>
    </source>
</evidence>
<reference evidence="2 3" key="1">
    <citation type="journal article" date="2007" name="Virology">
        <title>Sequence and annotation of the 369-kb NY-2A and the 345-kb AR158 viruses that infect Chlorella NC64A.</title>
        <authorList>
            <person name="Fitzgerald L.A."/>
            <person name="Graves M.V."/>
            <person name="Li X."/>
            <person name="Feldblyum T."/>
            <person name="Nierman W.C."/>
            <person name="Van Etten J.L."/>
        </authorList>
    </citation>
    <scope>NUCLEOTIDE SEQUENCE [LARGE SCALE GENOMIC DNA]</scope>
    <source>
        <strain evidence="2 3">NY-2A</strain>
    </source>
</reference>
<dbReference type="KEGG" id="vg:5659211"/>
<keyword evidence="1" id="KW-0812">Transmembrane</keyword>
<keyword evidence="1" id="KW-1133">Transmembrane helix</keyword>
<accession>A7IWM4</accession>
<protein>
    <submittedName>
        <fullName evidence="2">Uncharacterized protein B349R</fullName>
    </submittedName>
</protein>
<organismHost>
    <name type="scientific">Chlorella</name>
    <dbReference type="NCBI Taxonomy" id="3071"/>
</organismHost>
<evidence type="ECO:0000313" key="3">
    <source>
        <dbReference type="Proteomes" id="UP000202419"/>
    </source>
</evidence>
<sequence>MWKQLLIVFLIVNALFWGLYPHNIHCRVASMFMNSCAPHYVHVAFGVVCFLAAVSIAQKKLIFRLIE</sequence>
<dbReference type="Proteomes" id="UP000202419">
    <property type="component" value="Segment"/>
</dbReference>
<dbReference type="EMBL" id="DQ491002">
    <property type="protein sequence ID" value="ABT14748.1"/>
    <property type="molecule type" value="Genomic_DNA"/>
</dbReference>
<feature type="transmembrane region" description="Helical" evidence="1">
    <location>
        <begin position="37"/>
        <end position="57"/>
    </location>
</feature>
<proteinExistence type="predicted"/>
<dbReference type="OrthoDB" id="37704at10239"/>
<gene>
    <name evidence="2" type="primary">B349R</name>
    <name evidence="2" type="ORF">NY2A_B349R</name>
</gene>
<keyword evidence="1" id="KW-0472">Membrane</keyword>
<dbReference type="RefSeq" id="YP_001497545.1">
    <property type="nucleotide sequence ID" value="NC_009898.1"/>
</dbReference>